<dbReference type="Pfam" id="PF05504">
    <property type="entry name" value="Spore_GerAC"/>
    <property type="match status" value="1"/>
</dbReference>
<organism evidence="11 12">
    <name type="scientific">Paenibacillus antri</name>
    <dbReference type="NCBI Taxonomy" id="2582848"/>
    <lineage>
        <taxon>Bacteria</taxon>
        <taxon>Bacillati</taxon>
        <taxon>Bacillota</taxon>
        <taxon>Bacilli</taxon>
        <taxon>Bacillales</taxon>
        <taxon>Paenibacillaceae</taxon>
        <taxon>Paenibacillus</taxon>
    </lineage>
</organism>
<evidence type="ECO:0000259" key="10">
    <source>
        <dbReference type="Pfam" id="PF25198"/>
    </source>
</evidence>
<dbReference type="InterPro" id="IPR046953">
    <property type="entry name" value="Spore_GerAC-like_C"/>
</dbReference>
<dbReference type="NCBIfam" id="TIGR02887">
    <property type="entry name" value="spore_ger_x_C"/>
    <property type="match status" value="1"/>
</dbReference>
<name>A0A5R9G556_9BACL</name>
<dbReference type="GO" id="GO:0016020">
    <property type="term" value="C:membrane"/>
    <property type="evidence" value="ECO:0007669"/>
    <property type="project" value="UniProtKB-SubCell"/>
</dbReference>
<keyword evidence="5" id="KW-0472">Membrane</keyword>
<feature type="domain" description="Spore germination protein N-terminal" evidence="10">
    <location>
        <begin position="26"/>
        <end position="187"/>
    </location>
</feature>
<evidence type="ECO:0000256" key="3">
    <source>
        <dbReference type="ARBA" id="ARBA00022544"/>
    </source>
</evidence>
<dbReference type="Gene3D" id="3.30.300.210">
    <property type="entry name" value="Nutrient germinant receptor protein C, domain 3"/>
    <property type="match status" value="1"/>
</dbReference>
<sequence length="364" mass="40617">MRIRRLSRLGTAIALVPLLAACGEQAIVNEVKLVQTAGFDLSEKGEASSVLIPLYTKKSKADVELLQTDSVSHFNMIPSLNMKSNGTLEYGQIGLAVFGESFAKEGVGTVLDTFCKDPKISTRMILAVTEGEAVELLEQAKNRNESTLLSDMAMQNVRNGNLPSTNLHLSLFNFFGEGRDMYMPYFRPKNGAPELGGTALFREDRVAGVIGFKDSFLLKMLIENGMNGSMLIPVEEPREARDSYVAIQAIRSKAKYKVKRVRPVPEISIRIELEALARKVPEEVKLATPEGLSKMEREGAAYIEREIEALLEYFKERRVDPVGFGDMVRSRDRRWNEREFQKLYPSVGTEVAVKLNIFQTGVGE</sequence>
<evidence type="ECO:0000313" key="11">
    <source>
        <dbReference type="EMBL" id="TLS49270.1"/>
    </source>
</evidence>
<evidence type="ECO:0000256" key="7">
    <source>
        <dbReference type="ARBA" id="ARBA00023288"/>
    </source>
</evidence>
<comment type="subcellular location">
    <subcellularLocation>
        <location evidence="1">Membrane</location>
        <topology evidence="1">Lipid-anchor</topology>
    </subcellularLocation>
</comment>
<protein>
    <submittedName>
        <fullName evidence="11">Ger(X)C family spore germination protein</fullName>
    </submittedName>
</protein>
<feature type="signal peptide" evidence="8">
    <location>
        <begin position="1"/>
        <end position="26"/>
    </location>
</feature>
<comment type="similarity">
    <text evidence="2">Belongs to the GerABKC lipoprotein family.</text>
</comment>
<feature type="domain" description="Spore germination GerAC-like C-terminal" evidence="9">
    <location>
        <begin position="197"/>
        <end position="361"/>
    </location>
</feature>
<evidence type="ECO:0000256" key="4">
    <source>
        <dbReference type="ARBA" id="ARBA00022729"/>
    </source>
</evidence>
<dbReference type="Pfam" id="PF25198">
    <property type="entry name" value="Spore_GerAC_N"/>
    <property type="match status" value="1"/>
</dbReference>
<feature type="chain" id="PRO_5024412885" evidence="8">
    <location>
        <begin position="27"/>
        <end position="364"/>
    </location>
</feature>
<keyword evidence="7" id="KW-0449">Lipoprotein</keyword>
<proteinExistence type="inferred from homology"/>
<dbReference type="PANTHER" id="PTHR35789">
    <property type="entry name" value="SPORE GERMINATION PROTEIN B3"/>
    <property type="match status" value="1"/>
</dbReference>
<dbReference type="AlphaFoldDB" id="A0A5R9G556"/>
<dbReference type="InterPro" id="IPR008844">
    <property type="entry name" value="Spore_GerAC-like"/>
</dbReference>
<reference evidence="11 12" key="1">
    <citation type="submission" date="2019-05" db="EMBL/GenBank/DDBJ databases">
        <authorList>
            <person name="Narsing Rao M.P."/>
            <person name="Li W.J."/>
        </authorList>
    </citation>
    <scope>NUCLEOTIDE SEQUENCE [LARGE SCALE GENOMIC DNA]</scope>
    <source>
        <strain evidence="11 12">SYSU_K30003</strain>
    </source>
</reference>
<dbReference type="InterPro" id="IPR038501">
    <property type="entry name" value="Spore_GerAC_C_sf"/>
</dbReference>
<dbReference type="PROSITE" id="PS51257">
    <property type="entry name" value="PROKAR_LIPOPROTEIN"/>
    <property type="match status" value="1"/>
</dbReference>
<dbReference type="RefSeq" id="WP_138197247.1">
    <property type="nucleotide sequence ID" value="NZ_VCIW01000022.1"/>
</dbReference>
<dbReference type="GO" id="GO:0009847">
    <property type="term" value="P:spore germination"/>
    <property type="evidence" value="ECO:0007669"/>
    <property type="project" value="InterPro"/>
</dbReference>
<comment type="caution">
    <text evidence="11">The sequence shown here is derived from an EMBL/GenBank/DDBJ whole genome shotgun (WGS) entry which is preliminary data.</text>
</comment>
<evidence type="ECO:0000313" key="12">
    <source>
        <dbReference type="Proteomes" id="UP000309676"/>
    </source>
</evidence>
<evidence type="ECO:0000259" key="9">
    <source>
        <dbReference type="Pfam" id="PF05504"/>
    </source>
</evidence>
<accession>A0A5R9G556</accession>
<evidence type="ECO:0000256" key="6">
    <source>
        <dbReference type="ARBA" id="ARBA00023139"/>
    </source>
</evidence>
<evidence type="ECO:0000256" key="8">
    <source>
        <dbReference type="SAM" id="SignalP"/>
    </source>
</evidence>
<dbReference type="EMBL" id="VCIW01000022">
    <property type="protein sequence ID" value="TLS49270.1"/>
    <property type="molecule type" value="Genomic_DNA"/>
</dbReference>
<evidence type="ECO:0000256" key="1">
    <source>
        <dbReference type="ARBA" id="ARBA00004635"/>
    </source>
</evidence>
<keyword evidence="12" id="KW-1185">Reference proteome</keyword>
<keyword evidence="6" id="KW-0564">Palmitate</keyword>
<keyword evidence="3" id="KW-0309">Germination</keyword>
<keyword evidence="4 8" id="KW-0732">Signal</keyword>
<evidence type="ECO:0000256" key="2">
    <source>
        <dbReference type="ARBA" id="ARBA00007886"/>
    </source>
</evidence>
<evidence type="ECO:0000256" key="5">
    <source>
        <dbReference type="ARBA" id="ARBA00023136"/>
    </source>
</evidence>
<gene>
    <name evidence="11" type="ORF">FE782_25775</name>
</gene>
<dbReference type="Proteomes" id="UP000309676">
    <property type="component" value="Unassembled WGS sequence"/>
</dbReference>
<dbReference type="PANTHER" id="PTHR35789:SF1">
    <property type="entry name" value="SPORE GERMINATION PROTEIN B3"/>
    <property type="match status" value="1"/>
</dbReference>
<dbReference type="InterPro" id="IPR057336">
    <property type="entry name" value="GerAC_N"/>
</dbReference>
<dbReference type="OrthoDB" id="2592518at2"/>